<keyword evidence="2" id="KW-1185">Reference proteome</keyword>
<name>A0ACC2T708_9FUNG</name>
<proteinExistence type="predicted"/>
<sequence>MDPSQQLFIEHLGPIEPIFVIDILLIAVALFGMGLNILLLCIACLRKTQRWAIDALFIVAIALFDFVVSMSVAVSLGIRFWLGEQVWDAQGAWCKFTAIGISGGTVITLGFTACLAVARYLALVRGKQLNTRAWLGGAVAVMSGLLGFTIERGLNGMSFVLPSGFYCTPQYYGDDLVTVWFGMYTGLVFISAVVLIPFCYIQISLHYSQVITTMWDIGHLAIRRRLRRNTAYLVIVLGGYSLSIFPEFLHIFISMVFKVTRTSLSDGIVMLLISCLTLINPTFALLLHDECRLEFMAVLRIVKRRSITIQLFK</sequence>
<protein>
    <submittedName>
        <fullName evidence="1">Uncharacterized protein</fullName>
    </submittedName>
</protein>
<accession>A0ACC2T708</accession>
<comment type="caution">
    <text evidence="1">The sequence shown here is derived from an EMBL/GenBank/DDBJ whole genome shotgun (WGS) entry which is preliminary data.</text>
</comment>
<evidence type="ECO:0000313" key="1">
    <source>
        <dbReference type="EMBL" id="KAJ9070082.1"/>
    </source>
</evidence>
<organism evidence="1 2">
    <name type="scientific">Entomophthora muscae</name>
    <dbReference type="NCBI Taxonomy" id="34485"/>
    <lineage>
        <taxon>Eukaryota</taxon>
        <taxon>Fungi</taxon>
        <taxon>Fungi incertae sedis</taxon>
        <taxon>Zoopagomycota</taxon>
        <taxon>Entomophthoromycotina</taxon>
        <taxon>Entomophthoromycetes</taxon>
        <taxon>Entomophthorales</taxon>
        <taxon>Entomophthoraceae</taxon>
        <taxon>Entomophthora</taxon>
    </lineage>
</organism>
<reference evidence="1" key="1">
    <citation type="submission" date="2022-04" db="EMBL/GenBank/DDBJ databases">
        <title>Genome of the entomopathogenic fungus Entomophthora muscae.</title>
        <authorList>
            <person name="Elya C."/>
            <person name="Lovett B.R."/>
            <person name="Lee E."/>
            <person name="Macias A.M."/>
            <person name="Hajek A.E."/>
            <person name="De Bivort B.L."/>
            <person name="Kasson M.T."/>
            <person name="De Fine Licht H.H."/>
            <person name="Stajich J.E."/>
        </authorList>
    </citation>
    <scope>NUCLEOTIDE SEQUENCE</scope>
    <source>
        <strain evidence="1">Berkeley</strain>
    </source>
</reference>
<dbReference type="Proteomes" id="UP001165960">
    <property type="component" value="Unassembled WGS sequence"/>
</dbReference>
<evidence type="ECO:0000313" key="2">
    <source>
        <dbReference type="Proteomes" id="UP001165960"/>
    </source>
</evidence>
<dbReference type="EMBL" id="QTSX02003592">
    <property type="protein sequence ID" value="KAJ9070082.1"/>
    <property type="molecule type" value="Genomic_DNA"/>
</dbReference>
<gene>
    <name evidence="1" type="ORF">DSO57_1011915</name>
</gene>